<protein>
    <recommendedName>
        <fullName evidence="1">bAvd-like domain-containing protein</fullName>
    </recommendedName>
</protein>
<evidence type="ECO:0000313" key="2">
    <source>
        <dbReference type="EMBL" id="KKS56812.1"/>
    </source>
</evidence>
<reference evidence="2 3" key="1">
    <citation type="journal article" date="2015" name="Nature">
        <title>rRNA introns, odd ribosomes, and small enigmatic genomes across a large radiation of phyla.</title>
        <authorList>
            <person name="Brown C.T."/>
            <person name="Hug L.A."/>
            <person name="Thomas B.C."/>
            <person name="Sharon I."/>
            <person name="Castelle C.J."/>
            <person name="Singh A."/>
            <person name="Wilkins M.J."/>
            <person name="Williams K.H."/>
            <person name="Banfield J.F."/>
        </authorList>
    </citation>
    <scope>NUCLEOTIDE SEQUENCE [LARGE SCALE GENOMIC DNA]</scope>
</reference>
<proteinExistence type="predicted"/>
<sequence>MIIFNRLYDFLCFWYVHSKKFPKYDRYTIAKDIFNLLLEILIQIKRAEVTGQTYKINQLVEASKKLDAIKILIRLTNTLQLVDDKKYITTEDELIQIGKMIGGWIKSLNTNTRTP</sequence>
<dbReference type="CDD" id="cd16376">
    <property type="entry name" value="Avd_like"/>
    <property type="match status" value="1"/>
</dbReference>
<dbReference type="AlphaFoldDB" id="A0A0G1A6Z8"/>
<dbReference type="Gene3D" id="1.20.1440.60">
    <property type="entry name" value="23S rRNA-intervening sequence"/>
    <property type="match status" value="1"/>
</dbReference>
<evidence type="ECO:0000259" key="1">
    <source>
        <dbReference type="Pfam" id="PF22296"/>
    </source>
</evidence>
<gene>
    <name evidence="2" type="ORF">UV20_C0006G0095</name>
</gene>
<dbReference type="Proteomes" id="UP000034837">
    <property type="component" value="Unassembled WGS sequence"/>
</dbReference>
<comment type="caution">
    <text evidence="2">The sequence shown here is derived from an EMBL/GenBank/DDBJ whole genome shotgun (WGS) entry which is preliminary data.</text>
</comment>
<dbReference type="InterPro" id="IPR055360">
    <property type="entry name" value="bAvd"/>
</dbReference>
<dbReference type="SUPFAM" id="SSF158446">
    <property type="entry name" value="IVS-encoded protein-like"/>
    <property type="match status" value="1"/>
</dbReference>
<evidence type="ECO:0000313" key="3">
    <source>
        <dbReference type="Proteomes" id="UP000034837"/>
    </source>
</evidence>
<accession>A0A0G1A6Z8</accession>
<dbReference type="EMBL" id="LCDO01000006">
    <property type="protein sequence ID" value="KKS56812.1"/>
    <property type="molecule type" value="Genomic_DNA"/>
</dbReference>
<organism evidence="2 3">
    <name type="scientific">Candidatus Magasanikbacteria bacterium GW2011_GWA2_42_32</name>
    <dbReference type="NCBI Taxonomy" id="1619039"/>
    <lineage>
        <taxon>Bacteria</taxon>
        <taxon>Candidatus Magasanikiibacteriota</taxon>
    </lineage>
</organism>
<name>A0A0G1A6Z8_9BACT</name>
<dbReference type="Pfam" id="PF22296">
    <property type="entry name" value="bAvd"/>
    <property type="match status" value="1"/>
</dbReference>
<dbReference type="InterPro" id="IPR036583">
    <property type="entry name" value="23S_rRNA_IVS_sf"/>
</dbReference>
<feature type="domain" description="bAvd-like" evidence="1">
    <location>
        <begin position="1"/>
        <end position="107"/>
    </location>
</feature>